<comment type="caution">
    <text evidence="2">The sequence shown here is derived from an EMBL/GenBank/DDBJ whole genome shotgun (WGS) entry which is preliminary data.</text>
</comment>
<name>A0ABQ1GW77_9BACL</name>
<dbReference type="EMBL" id="BMEX01000010">
    <property type="protein sequence ID" value="GGA51608.1"/>
    <property type="molecule type" value="Genomic_DNA"/>
</dbReference>
<evidence type="ECO:0000313" key="2">
    <source>
        <dbReference type="EMBL" id="GGA51608.1"/>
    </source>
</evidence>
<proteinExistence type="predicted"/>
<dbReference type="Proteomes" id="UP000617979">
    <property type="component" value="Unassembled WGS sequence"/>
</dbReference>
<keyword evidence="1" id="KW-1133">Transmembrane helix</keyword>
<evidence type="ECO:0000256" key="1">
    <source>
        <dbReference type="SAM" id="Phobius"/>
    </source>
</evidence>
<keyword evidence="1" id="KW-0472">Membrane</keyword>
<evidence type="ECO:0000313" key="3">
    <source>
        <dbReference type="Proteomes" id="UP000617979"/>
    </source>
</evidence>
<gene>
    <name evidence="2" type="ORF">GCM10007416_25920</name>
</gene>
<reference evidence="3" key="1">
    <citation type="journal article" date="2019" name="Int. J. Syst. Evol. Microbiol.">
        <title>The Global Catalogue of Microorganisms (GCM) 10K type strain sequencing project: providing services to taxonomists for standard genome sequencing and annotation.</title>
        <authorList>
            <consortium name="The Broad Institute Genomics Platform"/>
            <consortium name="The Broad Institute Genome Sequencing Center for Infectious Disease"/>
            <person name="Wu L."/>
            <person name="Ma J."/>
        </authorList>
    </citation>
    <scope>NUCLEOTIDE SEQUENCE [LARGE SCALE GENOMIC DNA]</scope>
    <source>
        <strain evidence="3">CGMCC 1.12404</strain>
    </source>
</reference>
<sequence length="83" mass="9029">MGTARKGFSLWQKSVIDRLVKVWAVSPVLSLAIAYGCVQGGVRGDFHSVIAVISVCLATWGMISLIQSVRKERSSFHEHGEGI</sequence>
<keyword evidence="1" id="KW-0812">Transmembrane</keyword>
<feature type="transmembrane region" description="Helical" evidence="1">
    <location>
        <begin position="20"/>
        <end position="42"/>
    </location>
</feature>
<protein>
    <submittedName>
        <fullName evidence="2">Uncharacterized protein</fullName>
    </submittedName>
</protein>
<accession>A0ABQ1GW77</accession>
<keyword evidence="3" id="KW-1185">Reference proteome</keyword>
<organism evidence="2 3">
    <name type="scientific">Kroppenstedtia guangzhouensis</name>
    <dbReference type="NCBI Taxonomy" id="1274356"/>
    <lineage>
        <taxon>Bacteria</taxon>
        <taxon>Bacillati</taxon>
        <taxon>Bacillota</taxon>
        <taxon>Bacilli</taxon>
        <taxon>Bacillales</taxon>
        <taxon>Thermoactinomycetaceae</taxon>
        <taxon>Kroppenstedtia</taxon>
    </lineage>
</organism>
<feature type="transmembrane region" description="Helical" evidence="1">
    <location>
        <begin position="48"/>
        <end position="66"/>
    </location>
</feature>